<proteinExistence type="predicted"/>
<evidence type="ECO:0000313" key="2">
    <source>
        <dbReference type="RefSeq" id="XP_022339477.1"/>
    </source>
</evidence>
<dbReference type="InterPro" id="IPR011042">
    <property type="entry name" value="6-blade_b-propeller_TolB-like"/>
</dbReference>
<dbReference type="AlphaFoldDB" id="A0A8B8EFR2"/>
<dbReference type="KEGG" id="cvn:111134600"/>
<keyword evidence="1" id="KW-1185">Reference proteome</keyword>
<gene>
    <name evidence="2" type="primary">LOC111134600</name>
</gene>
<dbReference type="SUPFAM" id="SSF101898">
    <property type="entry name" value="NHL repeat"/>
    <property type="match status" value="1"/>
</dbReference>
<accession>A0A8B8EFR2</accession>
<protein>
    <submittedName>
        <fullName evidence="2">Uncharacterized protein LOC111134600</fullName>
    </submittedName>
</protein>
<dbReference type="RefSeq" id="XP_022339477.1">
    <property type="nucleotide sequence ID" value="XM_022483769.1"/>
</dbReference>
<dbReference type="Gene3D" id="2.120.10.30">
    <property type="entry name" value="TolB, C-terminal domain"/>
    <property type="match status" value="1"/>
</dbReference>
<dbReference type="Proteomes" id="UP000694844">
    <property type="component" value="Chromosome 5"/>
</dbReference>
<reference evidence="2" key="1">
    <citation type="submission" date="2025-08" db="UniProtKB">
        <authorList>
            <consortium name="RefSeq"/>
        </authorList>
    </citation>
    <scope>IDENTIFICATION</scope>
    <source>
        <tissue evidence="2">Whole sample</tissue>
    </source>
</reference>
<sequence length="289" mass="32075">MASPPVMAEQWVGSFLTEFGCRSPRDEAVCQLGSLAHLADGRIVALDRANWSIKIFSTAYALVGCHRVHNSYEPRDMCILNSNVLVICADSLIIYEIIDDEQTTFLAEWTRVALNVTGMSISTNGDEISVTGYVHPSQKRILILNVEFDEVASFDVSNLFSDSKCPIWTLPRTNTDELWVSDQFEYCVHCFRKSGGSPRWSWASAEQPRCLVEVCNSALVAYDSGIVTQLTNGVLSHTVVNAGNRLIQGMSFNSDNYTLAMSDDTGHIRVFALHNTESEDERSGISDED</sequence>
<evidence type="ECO:0000313" key="1">
    <source>
        <dbReference type="Proteomes" id="UP000694844"/>
    </source>
</evidence>
<dbReference type="GeneID" id="111134600"/>
<organism evidence="1 2">
    <name type="scientific">Crassostrea virginica</name>
    <name type="common">Eastern oyster</name>
    <dbReference type="NCBI Taxonomy" id="6565"/>
    <lineage>
        <taxon>Eukaryota</taxon>
        <taxon>Metazoa</taxon>
        <taxon>Spiralia</taxon>
        <taxon>Lophotrochozoa</taxon>
        <taxon>Mollusca</taxon>
        <taxon>Bivalvia</taxon>
        <taxon>Autobranchia</taxon>
        <taxon>Pteriomorphia</taxon>
        <taxon>Ostreida</taxon>
        <taxon>Ostreoidea</taxon>
        <taxon>Ostreidae</taxon>
        <taxon>Crassostrea</taxon>
    </lineage>
</organism>
<name>A0A8B8EFR2_CRAVI</name>